<dbReference type="PROSITE" id="PS50192">
    <property type="entry name" value="T_SNARE"/>
    <property type="match status" value="1"/>
</dbReference>
<gene>
    <name evidence="3" type="ORF">D3H55_15200</name>
</gene>
<dbReference type="Gene3D" id="6.10.250.2540">
    <property type="match status" value="2"/>
</dbReference>
<feature type="coiled-coil region" evidence="1">
    <location>
        <begin position="9"/>
        <end position="99"/>
    </location>
</feature>
<dbReference type="Proteomes" id="UP000265801">
    <property type="component" value="Unassembled WGS sequence"/>
</dbReference>
<proteinExistence type="predicted"/>
<dbReference type="InterPro" id="IPR000727">
    <property type="entry name" value="T_SNARE_dom"/>
</dbReference>
<dbReference type="Gene3D" id="1.20.5.110">
    <property type="match status" value="1"/>
</dbReference>
<name>A0A3A1QWP7_9BACI</name>
<dbReference type="AlphaFoldDB" id="A0A3A1QWP7"/>
<organism evidence="3 4">
    <name type="scientific">Bacillus salacetis</name>
    <dbReference type="NCBI Taxonomy" id="2315464"/>
    <lineage>
        <taxon>Bacteria</taxon>
        <taxon>Bacillati</taxon>
        <taxon>Bacillota</taxon>
        <taxon>Bacilli</taxon>
        <taxon>Bacillales</taxon>
        <taxon>Bacillaceae</taxon>
        <taxon>Bacillus</taxon>
    </lineage>
</organism>
<accession>A0A3A1QWP7</accession>
<keyword evidence="1" id="KW-0175">Coiled coil</keyword>
<evidence type="ECO:0000259" key="2">
    <source>
        <dbReference type="PROSITE" id="PS50192"/>
    </source>
</evidence>
<dbReference type="EMBL" id="QXIR01000022">
    <property type="protein sequence ID" value="RIW31320.1"/>
    <property type="molecule type" value="Genomic_DNA"/>
</dbReference>
<keyword evidence="4" id="KW-1185">Reference proteome</keyword>
<evidence type="ECO:0000313" key="3">
    <source>
        <dbReference type="EMBL" id="RIW31320.1"/>
    </source>
</evidence>
<protein>
    <recommendedName>
        <fullName evidence="2">t-SNARE coiled-coil homology domain-containing protein</fullName>
    </recommendedName>
</protein>
<dbReference type="RefSeq" id="WP_119548166.1">
    <property type="nucleotide sequence ID" value="NZ_QXIR01000022.1"/>
</dbReference>
<feature type="domain" description="T-SNARE coiled-coil homology" evidence="2">
    <location>
        <begin position="6"/>
        <end position="68"/>
    </location>
</feature>
<evidence type="ECO:0000313" key="4">
    <source>
        <dbReference type="Proteomes" id="UP000265801"/>
    </source>
</evidence>
<reference evidence="3 4" key="1">
    <citation type="submission" date="2018-09" db="EMBL/GenBank/DDBJ databases">
        <title>Bacillus saliacetes sp. nov., isolated from Thai shrimp paste (Ka-pi).</title>
        <authorList>
            <person name="Daroonpunt R."/>
            <person name="Tanasupawat S."/>
            <person name="Yiamsombut S."/>
        </authorList>
    </citation>
    <scope>NUCLEOTIDE SEQUENCE [LARGE SCALE GENOMIC DNA]</scope>
    <source>
        <strain evidence="3 4">SKP7-4</strain>
    </source>
</reference>
<dbReference type="SUPFAM" id="SSF57997">
    <property type="entry name" value="Tropomyosin"/>
    <property type="match status" value="1"/>
</dbReference>
<sequence length="157" mass="19500">MEELLKKFMEQMNNRFDQVDQRFEKIDQRFDRMDQRFEKMDQRFDRMDQRFEKMDQRLDRMDQRFEKMDQRFDRMDQRMEGLEKDVKELKIGQNQLKDNLIHGLGPYFEQIEKHIDEKTDGIRETIKGQQNVIDTLSARSIKHESELKEFKRMIKNQ</sequence>
<comment type="caution">
    <text evidence="3">The sequence shown here is derived from an EMBL/GenBank/DDBJ whole genome shotgun (WGS) entry which is preliminary data.</text>
</comment>
<dbReference type="OrthoDB" id="2887676at2"/>
<evidence type="ECO:0000256" key="1">
    <source>
        <dbReference type="SAM" id="Coils"/>
    </source>
</evidence>